<dbReference type="eggNOG" id="COG2267">
    <property type="taxonomic scope" value="Bacteria"/>
</dbReference>
<dbReference type="EC" id="3.1.1.1" evidence="2"/>
<feature type="domain" description="AB hydrolase-1" evidence="1">
    <location>
        <begin position="4"/>
        <end position="204"/>
    </location>
</feature>
<dbReference type="Gene3D" id="3.40.50.1820">
    <property type="entry name" value="alpha/beta hydrolase"/>
    <property type="match status" value="1"/>
</dbReference>
<dbReference type="EMBL" id="CP001229">
    <property type="protein sequence ID" value="ACN99044.1"/>
    <property type="molecule type" value="Genomic_DNA"/>
</dbReference>
<evidence type="ECO:0000259" key="1">
    <source>
        <dbReference type="Pfam" id="PF12697"/>
    </source>
</evidence>
<dbReference type="Pfam" id="PF12697">
    <property type="entry name" value="Abhydrolase_6"/>
    <property type="match status" value="1"/>
</dbReference>
<gene>
    <name evidence="2" type="ordered locus">SULAZ_1396</name>
</gene>
<dbReference type="GO" id="GO:0106435">
    <property type="term" value="F:carboxylesterase activity"/>
    <property type="evidence" value="ECO:0007669"/>
    <property type="project" value="UniProtKB-EC"/>
</dbReference>
<evidence type="ECO:0000313" key="3">
    <source>
        <dbReference type="Proteomes" id="UP000001369"/>
    </source>
</evidence>
<organism evidence="2 3">
    <name type="scientific">Sulfurihydrogenibium azorense (strain DSM 15241 / OCM 825 / Az-Fu1)</name>
    <dbReference type="NCBI Taxonomy" id="204536"/>
    <lineage>
        <taxon>Bacteria</taxon>
        <taxon>Pseudomonadati</taxon>
        <taxon>Aquificota</taxon>
        <taxon>Aquificia</taxon>
        <taxon>Aquificales</taxon>
        <taxon>Hydrogenothermaceae</taxon>
        <taxon>Sulfurihydrogenibium</taxon>
    </lineage>
</organism>
<dbReference type="InterPro" id="IPR029058">
    <property type="entry name" value="AB_hydrolase_fold"/>
</dbReference>
<dbReference type="HOGENOM" id="CLU_020336_12_2_0"/>
<keyword evidence="3" id="KW-1185">Reference proteome</keyword>
<dbReference type="InterPro" id="IPR000073">
    <property type="entry name" value="AB_hydrolase_1"/>
</dbReference>
<dbReference type="Proteomes" id="UP000001369">
    <property type="component" value="Chromosome"/>
</dbReference>
<dbReference type="ESTHER" id="sulaa-c1dw76">
    <property type="family name" value="BioH"/>
</dbReference>
<dbReference type="SUPFAM" id="SSF53474">
    <property type="entry name" value="alpha/beta-Hydrolases"/>
    <property type="match status" value="1"/>
</dbReference>
<dbReference type="STRING" id="204536.SULAZ_1396"/>
<dbReference type="OrthoDB" id="9773293at2"/>
<evidence type="ECO:0000313" key="2">
    <source>
        <dbReference type="EMBL" id="ACN99044.1"/>
    </source>
</evidence>
<dbReference type="RefSeq" id="WP_012674364.1">
    <property type="nucleotide sequence ID" value="NC_012438.1"/>
</dbReference>
<dbReference type="PANTHER" id="PTHR42886:SF29">
    <property type="entry name" value="PUMMELIG, ISOFORM A"/>
    <property type="match status" value="1"/>
</dbReference>
<dbReference type="PANTHER" id="PTHR42886">
    <property type="entry name" value="RE40534P-RELATED"/>
    <property type="match status" value="1"/>
</dbReference>
<accession>C1DW76</accession>
<sequence length="212" mass="24169">MRKIFIHGWGFSKNIWSNYFYLDDAEFLSLPFHGGSREYTSIESFADYLSKSINQPTTLIGWSLGASVSVLTALKNKNVKKLILIGFSPKFEDEKLGSPKASIKAFMLNLKKDFEKTVRNFRVSAVEKDPLCPVPEKEGSIALLNDFISLDLREALESVECETHILHGINDKIVNKEAAFFTNQKIKNSQLYLFDSHHAPFLDRDVLEIVYQ</sequence>
<protein>
    <submittedName>
        <fullName evidence="2">Putative carboxylesterase BioH (Biotin synthesis protein bioH)</fullName>
        <ecNumber evidence="2">3.1.1.1</ecNumber>
    </submittedName>
</protein>
<dbReference type="AlphaFoldDB" id="C1DW76"/>
<reference evidence="2 3" key="1">
    <citation type="journal article" date="2009" name="J. Bacteriol.">
        <title>Complete and draft genome sequences of six members of the Aquificales.</title>
        <authorList>
            <person name="Reysenbach A.L."/>
            <person name="Hamamura N."/>
            <person name="Podar M."/>
            <person name="Griffiths E."/>
            <person name="Ferreira S."/>
            <person name="Hochstein R."/>
            <person name="Heidelberg J."/>
            <person name="Johnson J."/>
            <person name="Mead D."/>
            <person name="Pohorille A."/>
            <person name="Sarmiento M."/>
            <person name="Schweighofer K."/>
            <person name="Seshadri R."/>
            <person name="Voytek M.A."/>
        </authorList>
    </citation>
    <scope>NUCLEOTIDE SEQUENCE [LARGE SCALE GENOMIC DNA]</scope>
    <source>
        <strain evidence="3">Az-Fu1 / DSM 15241 / OCM 825</strain>
    </source>
</reference>
<keyword evidence="2" id="KW-0378">Hydrolase</keyword>
<proteinExistence type="predicted"/>
<dbReference type="KEGG" id="saf:SULAZ_1396"/>
<name>C1DW76_SULAA</name>